<protein>
    <submittedName>
        <fullName evidence="1">Uncharacterized protein</fullName>
    </submittedName>
</protein>
<feature type="non-terminal residue" evidence="1">
    <location>
        <position position="1"/>
    </location>
</feature>
<comment type="caution">
    <text evidence="1">The sequence shown here is derived from an EMBL/GenBank/DDBJ whole genome shotgun (WGS) entry which is preliminary data.</text>
</comment>
<organism evidence="1 2">
    <name type="scientific">Escherichia coli DORA_A_5_14_21</name>
    <dbReference type="NCBI Taxonomy" id="1403943"/>
    <lineage>
        <taxon>Bacteria</taxon>
        <taxon>Pseudomonadati</taxon>
        <taxon>Pseudomonadota</taxon>
        <taxon>Gammaproteobacteria</taxon>
        <taxon>Enterobacterales</taxon>
        <taxon>Enterobacteriaceae</taxon>
        <taxon>Escherichia</taxon>
    </lineage>
</organism>
<proteinExistence type="predicted"/>
<evidence type="ECO:0000313" key="1">
    <source>
        <dbReference type="EMBL" id="ETJ16316.1"/>
    </source>
</evidence>
<evidence type="ECO:0000313" key="2">
    <source>
        <dbReference type="Proteomes" id="UP000018853"/>
    </source>
</evidence>
<dbReference type="AlphaFoldDB" id="W1WEL6"/>
<accession>W1WEL6</accession>
<reference evidence="1 2" key="1">
    <citation type="submission" date="2013-12" db="EMBL/GenBank/DDBJ databases">
        <title>A Varibaculum cambriense genome reconstructed from a premature infant gut community with otherwise low bacterial novelty that shifts toward anaerobic metabolism during the third week of life.</title>
        <authorList>
            <person name="Brown C.T."/>
            <person name="Sharon I."/>
            <person name="Thomas B.C."/>
            <person name="Castelle C.J."/>
            <person name="Morowitz M.J."/>
            <person name="Banfield J.F."/>
        </authorList>
    </citation>
    <scope>NUCLEOTIDE SEQUENCE [LARGE SCALE GENOMIC DNA]</scope>
    <source>
        <strain evidence="2">DORA_A_5_14_21</strain>
    </source>
</reference>
<gene>
    <name evidence="1" type="ORF">Q609_ECAC02264G0001</name>
</gene>
<name>W1WEL6_ECOLX</name>
<dbReference type="EMBL" id="AZLZ01002264">
    <property type="protein sequence ID" value="ETJ16316.1"/>
    <property type="molecule type" value="Genomic_DNA"/>
</dbReference>
<dbReference type="Proteomes" id="UP000018853">
    <property type="component" value="Unassembled WGS sequence"/>
</dbReference>
<sequence length="51" mass="5595">IAGDNEHPETMKTGIIQAVFLSCIAMRERTVGILNTSCLLRTISVVNINIH</sequence>